<name>A0A1J5Q0L5_9ZZZZ</name>
<dbReference type="EMBL" id="MLJW01001765">
    <property type="protein sequence ID" value="OIQ76816.1"/>
    <property type="molecule type" value="Genomic_DNA"/>
</dbReference>
<reference evidence="1" key="1">
    <citation type="submission" date="2016-10" db="EMBL/GenBank/DDBJ databases">
        <title>Sequence of Gallionella enrichment culture.</title>
        <authorList>
            <person name="Poehlein A."/>
            <person name="Muehling M."/>
            <person name="Daniel R."/>
        </authorList>
    </citation>
    <scope>NUCLEOTIDE SEQUENCE</scope>
</reference>
<evidence type="ECO:0000313" key="1">
    <source>
        <dbReference type="EMBL" id="OIQ76816.1"/>
    </source>
</evidence>
<accession>A0A1J5Q0L5</accession>
<gene>
    <name evidence="1" type="ORF">GALL_414960</name>
</gene>
<protein>
    <submittedName>
        <fullName evidence="1">Uncharacterized protein</fullName>
    </submittedName>
</protein>
<organism evidence="1">
    <name type="scientific">mine drainage metagenome</name>
    <dbReference type="NCBI Taxonomy" id="410659"/>
    <lineage>
        <taxon>unclassified sequences</taxon>
        <taxon>metagenomes</taxon>
        <taxon>ecological metagenomes</taxon>
    </lineage>
</organism>
<sequence length="76" mass="8624">MTVSGDDSDRLEAVTDQDLLQRLAHIWTADPWVDHEALFASGRGDYPAIGAEHFGWESVDDHWLRLLGLDFSDERV</sequence>
<comment type="caution">
    <text evidence="1">The sequence shown here is derived from an EMBL/GenBank/DDBJ whole genome shotgun (WGS) entry which is preliminary data.</text>
</comment>
<dbReference type="AlphaFoldDB" id="A0A1J5Q0L5"/>
<proteinExistence type="predicted"/>